<feature type="region of interest" description="Disordered" evidence="4">
    <location>
        <begin position="1"/>
        <end position="20"/>
    </location>
</feature>
<dbReference type="Gene3D" id="1.10.10.10">
    <property type="entry name" value="Winged helix-like DNA-binding domain superfamily/Winged helix DNA-binding domain"/>
    <property type="match status" value="1"/>
</dbReference>
<dbReference type="PROSITE" id="PS50987">
    <property type="entry name" value="HTH_ARSR_2"/>
    <property type="match status" value="1"/>
</dbReference>
<name>A0A2M9HCM4_9BIFI</name>
<feature type="domain" description="HTH arsR-type" evidence="5">
    <location>
        <begin position="28"/>
        <end position="123"/>
    </location>
</feature>
<dbReference type="AlphaFoldDB" id="A0A2M9HCM4"/>
<keyword evidence="2" id="KW-0238">DNA-binding</keyword>
<evidence type="ECO:0000313" key="7">
    <source>
        <dbReference type="Proteomes" id="UP000231451"/>
    </source>
</evidence>
<dbReference type="InterPro" id="IPR001845">
    <property type="entry name" value="HTH_ArsR_DNA-bd_dom"/>
</dbReference>
<dbReference type="GO" id="GO:0003700">
    <property type="term" value="F:DNA-binding transcription factor activity"/>
    <property type="evidence" value="ECO:0007669"/>
    <property type="project" value="InterPro"/>
</dbReference>
<gene>
    <name evidence="6" type="ORF">CSQ87_09750</name>
</gene>
<sequence length="133" mass="14474">MAFDERDGDTDRTGNDAASGRACDGPIRSLEILNECIPLFETLKDPNRQRLLVQLVCGGPQTVGELCESSTLSRTAVSHHIKLLAQAGFIDVAKEATRRICTARADRWLPLLDELAAALKADLAAAEAERTER</sequence>
<keyword evidence="1" id="KW-0805">Transcription regulation</keyword>
<proteinExistence type="predicted"/>
<dbReference type="SMART" id="SM00418">
    <property type="entry name" value="HTH_ARSR"/>
    <property type="match status" value="1"/>
</dbReference>
<organism evidence="6 7">
    <name type="scientific">Bifidobacterium simiarum</name>
    <dbReference type="NCBI Taxonomy" id="2045441"/>
    <lineage>
        <taxon>Bacteria</taxon>
        <taxon>Bacillati</taxon>
        <taxon>Actinomycetota</taxon>
        <taxon>Actinomycetes</taxon>
        <taxon>Bifidobacteriales</taxon>
        <taxon>Bifidobacteriaceae</taxon>
        <taxon>Bifidobacterium</taxon>
    </lineage>
</organism>
<keyword evidence="3" id="KW-0804">Transcription</keyword>
<dbReference type="Pfam" id="PF01022">
    <property type="entry name" value="HTH_5"/>
    <property type="match status" value="1"/>
</dbReference>
<evidence type="ECO:0000256" key="2">
    <source>
        <dbReference type="ARBA" id="ARBA00023125"/>
    </source>
</evidence>
<accession>A0A2M9HCM4</accession>
<evidence type="ECO:0000256" key="1">
    <source>
        <dbReference type="ARBA" id="ARBA00023015"/>
    </source>
</evidence>
<dbReference type="InterPro" id="IPR051081">
    <property type="entry name" value="HTH_MetalResp_TranReg"/>
</dbReference>
<dbReference type="InterPro" id="IPR011991">
    <property type="entry name" value="ArsR-like_HTH"/>
</dbReference>
<protein>
    <submittedName>
        <fullName evidence="6">Transcriptional regulator</fullName>
    </submittedName>
</protein>
<evidence type="ECO:0000256" key="4">
    <source>
        <dbReference type="SAM" id="MobiDB-lite"/>
    </source>
</evidence>
<keyword evidence="7" id="KW-1185">Reference proteome</keyword>
<evidence type="ECO:0000259" key="5">
    <source>
        <dbReference type="PROSITE" id="PS50987"/>
    </source>
</evidence>
<reference evidence="6 7" key="1">
    <citation type="submission" date="2017-10" db="EMBL/GenBank/DDBJ databases">
        <title>Draft genome sequences of strains TRE 1, TRE 9, TRE H and TRI 7, isolated from tamarins, belonging to four potential novel Bifidobacterium species.</title>
        <authorList>
            <person name="Mattarelli P."/>
            <person name="Modesto M."/>
            <person name="Puglisi E."/>
            <person name="Morelli L."/>
            <person name="Spezio C."/>
            <person name="Bonetti A."/>
            <person name="Sandri C."/>
        </authorList>
    </citation>
    <scope>NUCLEOTIDE SEQUENCE [LARGE SCALE GENOMIC DNA]</scope>
    <source>
        <strain evidence="7">TRI7</strain>
    </source>
</reference>
<dbReference type="PANTHER" id="PTHR33154:SF33">
    <property type="entry name" value="TRANSCRIPTIONAL REPRESSOR SDPR"/>
    <property type="match status" value="1"/>
</dbReference>
<dbReference type="InterPro" id="IPR036388">
    <property type="entry name" value="WH-like_DNA-bd_sf"/>
</dbReference>
<dbReference type="GO" id="GO:0003677">
    <property type="term" value="F:DNA binding"/>
    <property type="evidence" value="ECO:0007669"/>
    <property type="project" value="UniProtKB-KW"/>
</dbReference>
<dbReference type="PRINTS" id="PR00778">
    <property type="entry name" value="HTHARSR"/>
</dbReference>
<dbReference type="InterPro" id="IPR036390">
    <property type="entry name" value="WH_DNA-bd_sf"/>
</dbReference>
<comment type="caution">
    <text evidence="6">The sequence shown here is derived from an EMBL/GenBank/DDBJ whole genome shotgun (WGS) entry which is preliminary data.</text>
</comment>
<evidence type="ECO:0000313" key="6">
    <source>
        <dbReference type="EMBL" id="PJM74570.1"/>
    </source>
</evidence>
<dbReference type="OrthoDB" id="3628603at2"/>
<dbReference type="CDD" id="cd00090">
    <property type="entry name" value="HTH_ARSR"/>
    <property type="match status" value="1"/>
</dbReference>
<dbReference type="PANTHER" id="PTHR33154">
    <property type="entry name" value="TRANSCRIPTIONAL REGULATOR, ARSR FAMILY"/>
    <property type="match status" value="1"/>
</dbReference>
<dbReference type="Proteomes" id="UP000231451">
    <property type="component" value="Unassembled WGS sequence"/>
</dbReference>
<evidence type="ECO:0000256" key="3">
    <source>
        <dbReference type="ARBA" id="ARBA00023163"/>
    </source>
</evidence>
<dbReference type="SUPFAM" id="SSF46785">
    <property type="entry name" value="Winged helix' DNA-binding domain"/>
    <property type="match status" value="1"/>
</dbReference>
<dbReference type="EMBL" id="PEBK01000011">
    <property type="protein sequence ID" value="PJM74570.1"/>
    <property type="molecule type" value="Genomic_DNA"/>
</dbReference>